<dbReference type="OrthoDB" id="2611444at2"/>
<evidence type="ECO:0000256" key="1">
    <source>
        <dbReference type="ARBA" id="ARBA00022737"/>
    </source>
</evidence>
<feature type="domain" description="SLH" evidence="2">
    <location>
        <begin position="160"/>
        <end position="223"/>
    </location>
</feature>
<protein>
    <submittedName>
        <fullName evidence="3">S-layer homology domain-containing protein</fullName>
    </submittedName>
</protein>
<dbReference type="Proteomes" id="UP000192731">
    <property type="component" value="Unassembled WGS sequence"/>
</dbReference>
<organism evidence="3 4">
    <name type="scientific">Desulfonispora thiosulfatigenes DSM 11270</name>
    <dbReference type="NCBI Taxonomy" id="656914"/>
    <lineage>
        <taxon>Bacteria</taxon>
        <taxon>Bacillati</taxon>
        <taxon>Bacillota</taxon>
        <taxon>Clostridia</taxon>
        <taxon>Eubacteriales</taxon>
        <taxon>Peptococcaceae</taxon>
        <taxon>Desulfonispora</taxon>
    </lineage>
</organism>
<dbReference type="PROSITE" id="PS51272">
    <property type="entry name" value="SLH"/>
    <property type="match status" value="2"/>
</dbReference>
<reference evidence="3 4" key="1">
    <citation type="submission" date="2017-04" db="EMBL/GenBank/DDBJ databases">
        <authorList>
            <person name="Afonso C.L."/>
            <person name="Miller P.J."/>
            <person name="Scott M.A."/>
            <person name="Spackman E."/>
            <person name="Goraichik I."/>
            <person name="Dimitrov K.M."/>
            <person name="Suarez D.L."/>
            <person name="Swayne D.E."/>
        </authorList>
    </citation>
    <scope>NUCLEOTIDE SEQUENCE [LARGE SCALE GENOMIC DNA]</scope>
    <source>
        <strain evidence="3 4">DSM 11270</strain>
    </source>
</reference>
<dbReference type="EMBL" id="FWWT01000016">
    <property type="protein sequence ID" value="SMB89161.1"/>
    <property type="molecule type" value="Genomic_DNA"/>
</dbReference>
<dbReference type="InterPro" id="IPR051465">
    <property type="entry name" value="Cell_Envelope_Struct_Comp"/>
</dbReference>
<evidence type="ECO:0000259" key="2">
    <source>
        <dbReference type="PROSITE" id="PS51272"/>
    </source>
</evidence>
<keyword evidence="1" id="KW-0677">Repeat</keyword>
<feature type="domain" description="SLH" evidence="2">
    <location>
        <begin position="31"/>
        <end position="97"/>
    </location>
</feature>
<dbReference type="Pfam" id="PF00395">
    <property type="entry name" value="SLH"/>
    <property type="match status" value="2"/>
</dbReference>
<evidence type="ECO:0000313" key="4">
    <source>
        <dbReference type="Proteomes" id="UP000192731"/>
    </source>
</evidence>
<dbReference type="AlphaFoldDB" id="A0A1W1V7Z6"/>
<sequence>MRRFSKTICWGIVLMFMVTILAPSALYAASKYGEFPDVKSDHWAKQVVTKMQLRQVVNGYAEGKNFVFKPDQSVTKMEAVIMAIRLMELKETDVSEGTYIPFTVPDWAKGAAKAAVDKGIIKENDFKGTEKASREWITRLLIRMVDKDNAAELATATNDTLSFTDTKKISKEYAPYVKLAVKLGLARGNTDNTFAPNTAVTRAQMVAFLSRTEDLLEITSPNVLIGEVTEIIGDNITIVTPKGVKYTLVYDGKSNLYNKEGKIIEGKKINVENWIYTIVRGNTIEYLEMRDKGEFETNTNPTPTPKPELDKDKLIETKGSIISVKAEEKVIFVKMDDGNIEKYSIDSKISLVDSNNKEIKLADLSSDDRVELYFTDKGELVELSLITNKVATTFKKGTIHDIVQDGSSVLIKNSDGIKIYSIDKNTTIKIGTKLEVDAKSLKSGDEVEFTYTGSMLDTITVTNGNFDDASKGKVISINDKAVTYENANGDLVSHYLSTNVKVIFGDGNAKLGDIKPGDTIEVKLKDKKVTEISVPSRNLIEKVTGKLEVDYGADGIIVIADANNNLKAYKVDSNTDTKVNGYTNSLYSLKKGMSIEIEVRDERVIYLRANY</sequence>
<dbReference type="PANTHER" id="PTHR43308">
    <property type="entry name" value="OUTER MEMBRANE PROTEIN ALPHA-RELATED"/>
    <property type="match status" value="1"/>
</dbReference>
<evidence type="ECO:0000313" key="3">
    <source>
        <dbReference type="EMBL" id="SMB89161.1"/>
    </source>
</evidence>
<dbReference type="PANTHER" id="PTHR43308:SF5">
    <property type="entry name" value="S-LAYER PROTEIN _ PEPTIDOGLYCAN ENDO-BETA-N-ACETYLGLUCOSAMINIDASE"/>
    <property type="match status" value="1"/>
</dbReference>
<proteinExistence type="predicted"/>
<name>A0A1W1V7Z6_DESTI</name>
<gene>
    <name evidence="3" type="ORF">SAMN00017405_0579</name>
</gene>
<keyword evidence="4" id="KW-1185">Reference proteome</keyword>
<accession>A0A1W1V7Z6</accession>
<dbReference type="STRING" id="656914.SAMN00017405_0579"/>
<dbReference type="RefSeq" id="WP_084052965.1">
    <property type="nucleotide sequence ID" value="NZ_FWWT01000016.1"/>
</dbReference>
<dbReference type="InterPro" id="IPR001119">
    <property type="entry name" value="SLH_dom"/>
</dbReference>